<proteinExistence type="predicted"/>
<dbReference type="RefSeq" id="WP_171201372.1">
    <property type="nucleotide sequence ID" value="NZ_BAAANP010000012.1"/>
</dbReference>
<name>A0A849BL23_9ACTN</name>
<keyword evidence="3" id="KW-1185">Reference proteome</keyword>
<dbReference type="Proteomes" id="UP000555552">
    <property type="component" value="Unassembled WGS sequence"/>
</dbReference>
<reference evidence="2 3" key="1">
    <citation type="submission" date="2020-05" db="EMBL/GenBank/DDBJ databases">
        <title>MicrobeNet Type strains.</title>
        <authorList>
            <person name="Nicholson A.C."/>
        </authorList>
    </citation>
    <scope>NUCLEOTIDE SEQUENCE [LARGE SCALE GENOMIC DNA]</scope>
    <source>
        <strain evidence="2 3">JCM 14547</strain>
    </source>
</reference>
<gene>
    <name evidence="2" type="ORF">HLB09_00070</name>
</gene>
<sequence length="193" mass="19923">MRRTAPVLVRAAAVAVLAPTVLGLTGCGLLSRDAEGGGTSSAAQEQGSGGSEVSSSGGESVVGEVAADVQDRHPQGHLLTASAVQVRDRSIAVEIALVNGSTREIQMNSNRLHLLDDVGNAYEFSPPTQNEDLRVAPGAELSGTLVFLGVLDPSATSLTMLANVNDPEQAVDLEDRDNQGSYPELVLDGLPLP</sequence>
<organism evidence="2 3">
    <name type="scientific">Pseudokineococcus marinus</name>
    <dbReference type="NCBI Taxonomy" id="351215"/>
    <lineage>
        <taxon>Bacteria</taxon>
        <taxon>Bacillati</taxon>
        <taxon>Actinomycetota</taxon>
        <taxon>Actinomycetes</taxon>
        <taxon>Kineosporiales</taxon>
        <taxon>Kineosporiaceae</taxon>
        <taxon>Pseudokineococcus</taxon>
    </lineage>
</organism>
<evidence type="ECO:0000256" key="1">
    <source>
        <dbReference type="SAM" id="MobiDB-lite"/>
    </source>
</evidence>
<accession>A0A849BL23</accession>
<comment type="caution">
    <text evidence="2">The sequence shown here is derived from an EMBL/GenBank/DDBJ whole genome shotgun (WGS) entry which is preliminary data.</text>
</comment>
<dbReference type="PROSITE" id="PS51257">
    <property type="entry name" value="PROKAR_LIPOPROTEIN"/>
    <property type="match status" value="1"/>
</dbReference>
<evidence type="ECO:0008006" key="4">
    <source>
        <dbReference type="Google" id="ProtNLM"/>
    </source>
</evidence>
<protein>
    <recommendedName>
        <fullName evidence="4">DUF4352 domain-containing protein</fullName>
    </recommendedName>
</protein>
<evidence type="ECO:0000313" key="3">
    <source>
        <dbReference type="Proteomes" id="UP000555552"/>
    </source>
</evidence>
<feature type="compositionally biased region" description="Low complexity" evidence="1">
    <location>
        <begin position="40"/>
        <end position="60"/>
    </location>
</feature>
<evidence type="ECO:0000313" key="2">
    <source>
        <dbReference type="EMBL" id="NNH21502.1"/>
    </source>
</evidence>
<feature type="region of interest" description="Disordered" evidence="1">
    <location>
        <begin position="35"/>
        <end position="60"/>
    </location>
</feature>
<dbReference type="AlphaFoldDB" id="A0A849BL23"/>
<dbReference type="EMBL" id="JABEMA010000001">
    <property type="protein sequence ID" value="NNH21502.1"/>
    <property type="molecule type" value="Genomic_DNA"/>
</dbReference>